<protein>
    <recommendedName>
        <fullName evidence="5">1,4-alpha-glucan-branching enzyme</fullName>
        <ecNumber evidence="4">2.4.1.18</ecNumber>
    </recommendedName>
    <alternativeName>
        <fullName evidence="8">Glycogen-branching enzyme</fullName>
    </alternativeName>
</protein>
<dbReference type="UniPathway" id="UPA00164"/>
<gene>
    <name evidence="13" type="ORF">M231_02427</name>
</gene>
<dbReference type="InterPro" id="IPR014756">
    <property type="entry name" value="Ig_E-set"/>
</dbReference>
<evidence type="ECO:0000256" key="10">
    <source>
        <dbReference type="PIRSR" id="PIRSR000463-1"/>
    </source>
</evidence>
<dbReference type="InterPro" id="IPR006047">
    <property type="entry name" value="GH13_cat_dom"/>
</dbReference>
<evidence type="ECO:0000313" key="14">
    <source>
        <dbReference type="Proteomes" id="UP000289152"/>
    </source>
</evidence>
<keyword evidence="14" id="KW-1185">Reference proteome</keyword>
<dbReference type="EC" id="2.4.1.18" evidence="4"/>
<dbReference type="PIRSF" id="PIRSF000463">
    <property type="entry name" value="GlgB"/>
    <property type="match status" value="1"/>
</dbReference>
<evidence type="ECO:0000256" key="8">
    <source>
        <dbReference type="ARBA" id="ARBA00031979"/>
    </source>
</evidence>
<comment type="function">
    <text evidence="9">Glycogen-branching enzyme participates in the glycogen biosynthetic process along with glycogenin and glycogen synthase. Generates alpha-1,6-glucosidic branches from alpha-1,4-linked glucose chains, to increase solubility of the glycogen polymer.</text>
</comment>
<dbReference type="SMART" id="SM00642">
    <property type="entry name" value="Aamy"/>
    <property type="match status" value="1"/>
</dbReference>
<dbReference type="GO" id="GO:0005737">
    <property type="term" value="C:cytoplasm"/>
    <property type="evidence" value="ECO:0007669"/>
    <property type="project" value="TreeGrafter"/>
</dbReference>
<dbReference type="GO" id="GO:0043169">
    <property type="term" value="F:cation binding"/>
    <property type="evidence" value="ECO:0007669"/>
    <property type="project" value="InterPro"/>
</dbReference>
<evidence type="ECO:0000259" key="12">
    <source>
        <dbReference type="SMART" id="SM00642"/>
    </source>
</evidence>
<dbReference type="Pfam" id="PF02922">
    <property type="entry name" value="CBM_48"/>
    <property type="match status" value="1"/>
</dbReference>
<comment type="similarity">
    <text evidence="3">Belongs to the glycosyl hydrolase 13 family. GlgB subfamily.</text>
</comment>
<dbReference type="SUPFAM" id="SSF51445">
    <property type="entry name" value="(Trans)glycosidases"/>
    <property type="match status" value="1"/>
</dbReference>
<dbReference type="VEuPathDB" id="FungiDB:TREMEDRAFT_40356"/>
<evidence type="ECO:0000256" key="1">
    <source>
        <dbReference type="ARBA" id="ARBA00000826"/>
    </source>
</evidence>
<name>A0A4Q1BQU6_TREME</name>
<evidence type="ECO:0000256" key="9">
    <source>
        <dbReference type="ARBA" id="ARBA00049618"/>
    </source>
</evidence>
<dbReference type="InterPro" id="IPR004193">
    <property type="entry name" value="Glyco_hydro_13_N"/>
</dbReference>
<dbReference type="Gene3D" id="2.60.40.1180">
    <property type="entry name" value="Golgi alpha-mannosidase II"/>
    <property type="match status" value="1"/>
</dbReference>
<sequence>MSFAPSITVMEIDPATGQVTYSEYAPGAQAVSLVGDFNGFDPLNCPLRPLDGSINGLWRCTVAPLPDGRCTISQGAEVRVRSCIPDTCKLQHLERIPAQIYHATQTSGEVHYRGRMSSPPRPFPESGLENEFPSAGRQRPARPPKPRAERIYEAHIGISSGVAGQLGTFDSFRQFVLPRIIKAGYNTVQLMGVAEHPYYPSFGYQVTNFFAVSSRFGSVTDLIALIDDAHSKGIRVVMDIVHAHASTNEGEGLNRFDGTENAGYFKGHLHPEWTTRLFDYEQMETLRFLLCNLRYWITRVGFDGFRFDAVTAMIYRDHGLNRSFTGRYDEYFGSHIDDHAITYLMLANHLLDSLAPGQLTTIAEDVSGYPSLCIPVSEGGIGFTYRLALGVPDCWFDLLRRESDMDAQPLGLIAKILGSLMLRRAKLGEPSIAFVESHDQCIVGGSTAAQWLFAGDIYSCMSRFQEATPRVEMAMAWHKLMRMLTHTLGGEGYMNFMGNEFGHPEASWIDLPSDNNHYSQDRAYRKWNLVDDTTLRFEQLDGFDQALNDREEQYHWLSALPGNVLLHEEAKRHLVYVRADLLFIYNLDGEKSWTGPVPAPKAGRWVNALDTDEGWYGGKGQTSREVLAIVTTRTGAKATINVGEHS</sequence>
<dbReference type="Gene3D" id="2.60.40.10">
    <property type="entry name" value="Immunoglobulins"/>
    <property type="match status" value="1"/>
</dbReference>
<dbReference type="InterPro" id="IPR006048">
    <property type="entry name" value="A-amylase/branching_C"/>
</dbReference>
<dbReference type="InterPro" id="IPR013783">
    <property type="entry name" value="Ig-like_fold"/>
</dbReference>
<comment type="pathway">
    <text evidence="2">Glycan biosynthesis; glycogen biosynthesis.</text>
</comment>
<keyword evidence="7" id="KW-0808">Transferase</keyword>
<dbReference type="OrthoDB" id="196493at2759"/>
<evidence type="ECO:0000256" key="6">
    <source>
        <dbReference type="ARBA" id="ARBA00022676"/>
    </source>
</evidence>
<organism evidence="13 14">
    <name type="scientific">Tremella mesenterica</name>
    <name type="common">Jelly fungus</name>
    <dbReference type="NCBI Taxonomy" id="5217"/>
    <lineage>
        <taxon>Eukaryota</taxon>
        <taxon>Fungi</taxon>
        <taxon>Dikarya</taxon>
        <taxon>Basidiomycota</taxon>
        <taxon>Agaricomycotina</taxon>
        <taxon>Tremellomycetes</taxon>
        <taxon>Tremellales</taxon>
        <taxon>Tremellaceae</taxon>
        <taxon>Tremella</taxon>
    </lineage>
</organism>
<keyword evidence="6" id="KW-0328">Glycosyltransferase</keyword>
<dbReference type="InterPro" id="IPR037439">
    <property type="entry name" value="Branching_enzy"/>
</dbReference>
<dbReference type="GO" id="GO:0005978">
    <property type="term" value="P:glycogen biosynthetic process"/>
    <property type="evidence" value="ECO:0007669"/>
    <property type="project" value="UniProtKB-UniPathway"/>
</dbReference>
<dbReference type="Pfam" id="PF02806">
    <property type="entry name" value="Alpha-amylase_C"/>
    <property type="match status" value="1"/>
</dbReference>
<dbReference type="Pfam" id="PF00128">
    <property type="entry name" value="Alpha-amylase"/>
    <property type="match status" value="1"/>
</dbReference>
<evidence type="ECO:0000256" key="11">
    <source>
        <dbReference type="SAM" id="MobiDB-lite"/>
    </source>
</evidence>
<dbReference type="EMBL" id="SDIL01000020">
    <property type="protein sequence ID" value="RXK40313.1"/>
    <property type="molecule type" value="Genomic_DNA"/>
</dbReference>
<dbReference type="GO" id="GO:0003844">
    <property type="term" value="F:1,4-alpha-glucan branching enzyme activity"/>
    <property type="evidence" value="ECO:0007669"/>
    <property type="project" value="UniProtKB-EC"/>
</dbReference>
<feature type="region of interest" description="Disordered" evidence="11">
    <location>
        <begin position="109"/>
        <end position="146"/>
    </location>
</feature>
<evidence type="ECO:0000256" key="2">
    <source>
        <dbReference type="ARBA" id="ARBA00004964"/>
    </source>
</evidence>
<dbReference type="PANTHER" id="PTHR43651">
    <property type="entry name" value="1,4-ALPHA-GLUCAN-BRANCHING ENZYME"/>
    <property type="match status" value="1"/>
</dbReference>
<evidence type="ECO:0000256" key="4">
    <source>
        <dbReference type="ARBA" id="ARBA00012541"/>
    </source>
</evidence>
<dbReference type="InParanoid" id="A0A4Q1BQU6"/>
<dbReference type="STRING" id="5217.A0A4Q1BQU6"/>
<dbReference type="SUPFAM" id="SSF51011">
    <property type="entry name" value="Glycosyl hydrolase domain"/>
    <property type="match status" value="1"/>
</dbReference>
<dbReference type="SUPFAM" id="SSF81296">
    <property type="entry name" value="E set domains"/>
    <property type="match status" value="1"/>
</dbReference>
<evidence type="ECO:0000313" key="13">
    <source>
        <dbReference type="EMBL" id="RXK40313.1"/>
    </source>
</evidence>
<dbReference type="GO" id="GO:0004553">
    <property type="term" value="F:hydrolase activity, hydrolyzing O-glycosyl compounds"/>
    <property type="evidence" value="ECO:0007669"/>
    <property type="project" value="InterPro"/>
</dbReference>
<feature type="active site" description="Proton donor" evidence="10">
    <location>
        <position position="364"/>
    </location>
</feature>
<proteinExistence type="inferred from homology"/>
<feature type="domain" description="Glycosyl hydrolase family 13 catalytic" evidence="12">
    <location>
        <begin position="175"/>
        <end position="533"/>
    </location>
</feature>
<evidence type="ECO:0000256" key="5">
    <source>
        <dbReference type="ARBA" id="ARBA00020932"/>
    </source>
</evidence>
<comment type="catalytic activity">
    <reaction evidence="1">
        <text>Transfers a segment of a (1-&gt;4)-alpha-D-glucan chain to a primary hydroxy group in a similar glucan chain.</text>
        <dbReference type="EC" id="2.4.1.18"/>
    </reaction>
</comment>
<dbReference type="InterPro" id="IPR013780">
    <property type="entry name" value="Glyco_hydro_b"/>
</dbReference>
<dbReference type="PANTHER" id="PTHR43651:SF3">
    <property type="entry name" value="1,4-ALPHA-GLUCAN-BRANCHING ENZYME"/>
    <property type="match status" value="1"/>
</dbReference>
<evidence type="ECO:0000256" key="7">
    <source>
        <dbReference type="ARBA" id="ARBA00022679"/>
    </source>
</evidence>
<dbReference type="InterPro" id="IPR017853">
    <property type="entry name" value="GH"/>
</dbReference>
<dbReference type="AlphaFoldDB" id="A0A4Q1BQU6"/>
<comment type="caution">
    <text evidence="13">The sequence shown here is derived from an EMBL/GenBank/DDBJ whole genome shotgun (WGS) entry which is preliminary data.</text>
</comment>
<dbReference type="Gene3D" id="3.20.20.80">
    <property type="entry name" value="Glycosidases"/>
    <property type="match status" value="1"/>
</dbReference>
<dbReference type="Proteomes" id="UP000289152">
    <property type="component" value="Unassembled WGS sequence"/>
</dbReference>
<feature type="active site" description="Nucleophile" evidence="10">
    <location>
        <position position="308"/>
    </location>
</feature>
<reference evidence="13 14" key="1">
    <citation type="submission" date="2016-06" db="EMBL/GenBank/DDBJ databases">
        <title>Evolution of pathogenesis and genome organization in the Tremellales.</title>
        <authorList>
            <person name="Cuomo C."/>
            <person name="Litvintseva A."/>
            <person name="Heitman J."/>
            <person name="Chen Y."/>
            <person name="Sun S."/>
            <person name="Springer D."/>
            <person name="Dromer F."/>
            <person name="Young S."/>
            <person name="Zeng Q."/>
            <person name="Chapman S."/>
            <person name="Gujja S."/>
            <person name="Saif S."/>
            <person name="Birren B."/>
        </authorList>
    </citation>
    <scope>NUCLEOTIDE SEQUENCE [LARGE SCALE GENOMIC DNA]</scope>
    <source>
        <strain evidence="13 14">ATCC 28783</strain>
    </source>
</reference>
<accession>A0A4Q1BQU6</accession>
<evidence type="ECO:0000256" key="3">
    <source>
        <dbReference type="ARBA" id="ARBA00009000"/>
    </source>
</evidence>